<proteinExistence type="predicted"/>
<reference evidence="3" key="1">
    <citation type="submission" date="2012-12" db="EMBL/GenBank/DDBJ databases">
        <authorList>
            <person name="Hellsten U."/>
            <person name="Grimwood J."/>
            <person name="Chapman J.A."/>
            <person name="Shapiro H."/>
            <person name="Aerts A."/>
            <person name="Otillar R.P."/>
            <person name="Terry A.Y."/>
            <person name="Boore J.L."/>
            <person name="Simakov O."/>
            <person name="Marletaz F."/>
            <person name="Cho S.-J."/>
            <person name="Edsinger-Gonzales E."/>
            <person name="Havlak P."/>
            <person name="Kuo D.-H."/>
            <person name="Larsson T."/>
            <person name="Lv J."/>
            <person name="Arendt D."/>
            <person name="Savage R."/>
            <person name="Osoegawa K."/>
            <person name="de Jong P."/>
            <person name="Lindberg D.R."/>
            <person name="Seaver E.C."/>
            <person name="Weisblat D.A."/>
            <person name="Putnam N.H."/>
            <person name="Grigoriev I.V."/>
            <person name="Rokhsar D.S."/>
        </authorList>
    </citation>
    <scope>NUCLEOTIDE SEQUENCE</scope>
    <source>
        <strain evidence="3">I ESC-2004</strain>
    </source>
</reference>
<dbReference type="OrthoDB" id="5984808at2759"/>
<evidence type="ECO:0000313" key="1">
    <source>
        <dbReference type="EMBL" id="ELU14478.1"/>
    </source>
</evidence>
<sequence length="76" mass="9082">QHFEPRKNTVYARFLFWQRNQAKQEPCEKWITDLKSKANECEFGAEKDNMLRDKIVFGVQDQRVKERACCGSRTSR</sequence>
<reference evidence="2" key="3">
    <citation type="submission" date="2015-06" db="UniProtKB">
        <authorList>
            <consortium name="EnsemblMetazoa"/>
        </authorList>
    </citation>
    <scope>IDENTIFICATION</scope>
</reference>
<dbReference type="EMBL" id="KB294479">
    <property type="protein sequence ID" value="ELU14478.1"/>
    <property type="molecule type" value="Genomic_DNA"/>
</dbReference>
<name>R7V6I2_CAPTE</name>
<dbReference type="Proteomes" id="UP000014760">
    <property type="component" value="Unassembled WGS sequence"/>
</dbReference>
<gene>
    <name evidence="1" type="ORF">CAPTEDRAFT_115193</name>
</gene>
<dbReference type="EMBL" id="AMQN01038654">
    <property type="status" value="NOT_ANNOTATED_CDS"/>
    <property type="molecule type" value="Genomic_DNA"/>
</dbReference>
<feature type="non-terminal residue" evidence="1">
    <location>
        <position position="1"/>
    </location>
</feature>
<dbReference type="STRING" id="283909.R7V6I2"/>
<dbReference type="EnsemblMetazoa" id="CapteT115193">
    <property type="protein sequence ID" value="CapteP115193"/>
    <property type="gene ID" value="CapteG115193"/>
</dbReference>
<organism evidence="1">
    <name type="scientific">Capitella teleta</name>
    <name type="common">Polychaete worm</name>
    <dbReference type="NCBI Taxonomy" id="283909"/>
    <lineage>
        <taxon>Eukaryota</taxon>
        <taxon>Metazoa</taxon>
        <taxon>Spiralia</taxon>
        <taxon>Lophotrochozoa</taxon>
        <taxon>Annelida</taxon>
        <taxon>Polychaeta</taxon>
        <taxon>Sedentaria</taxon>
        <taxon>Scolecida</taxon>
        <taxon>Capitellidae</taxon>
        <taxon>Capitella</taxon>
    </lineage>
</organism>
<dbReference type="PANTHER" id="PTHR33198">
    <property type="entry name" value="ANK_REP_REGION DOMAIN-CONTAINING PROTEIN-RELATED"/>
    <property type="match status" value="1"/>
</dbReference>
<accession>R7V6I2</accession>
<dbReference type="HOGENOM" id="CLU_2661531_0_0_1"/>
<reference evidence="1 3" key="2">
    <citation type="journal article" date="2013" name="Nature">
        <title>Insights into bilaterian evolution from three spiralian genomes.</title>
        <authorList>
            <person name="Simakov O."/>
            <person name="Marletaz F."/>
            <person name="Cho S.J."/>
            <person name="Edsinger-Gonzales E."/>
            <person name="Havlak P."/>
            <person name="Hellsten U."/>
            <person name="Kuo D.H."/>
            <person name="Larsson T."/>
            <person name="Lv J."/>
            <person name="Arendt D."/>
            <person name="Savage R."/>
            <person name="Osoegawa K."/>
            <person name="de Jong P."/>
            <person name="Grimwood J."/>
            <person name="Chapman J.A."/>
            <person name="Shapiro H."/>
            <person name="Aerts A."/>
            <person name="Otillar R.P."/>
            <person name="Terry A.Y."/>
            <person name="Boore J.L."/>
            <person name="Grigoriev I.V."/>
            <person name="Lindberg D.R."/>
            <person name="Seaver E.C."/>
            <person name="Weisblat D.A."/>
            <person name="Putnam N.H."/>
            <person name="Rokhsar D.S."/>
        </authorList>
    </citation>
    <scope>NUCLEOTIDE SEQUENCE</scope>
    <source>
        <strain evidence="1 3">I ESC-2004</strain>
    </source>
</reference>
<keyword evidence="3" id="KW-1185">Reference proteome</keyword>
<dbReference type="AlphaFoldDB" id="R7V6I2"/>
<evidence type="ECO:0000313" key="3">
    <source>
        <dbReference type="Proteomes" id="UP000014760"/>
    </source>
</evidence>
<protein>
    <submittedName>
        <fullName evidence="1 2">Uncharacterized protein</fullName>
    </submittedName>
</protein>
<evidence type="ECO:0000313" key="2">
    <source>
        <dbReference type="EnsemblMetazoa" id="CapteP115193"/>
    </source>
</evidence>